<gene>
    <name evidence="6" type="ORF">AV903_00205</name>
</gene>
<dbReference type="Gene3D" id="2.180.10.10">
    <property type="entry name" value="RHS repeat-associated core"/>
    <property type="match status" value="3"/>
</dbReference>
<evidence type="ECO:0000256" key="3">
    <source>
        <dbReference type="SAM" id="Phobius"/>
    </source>
</evidence>
<dbReference type="EMBL" id="CP013970">
    <property type="protein sequence ID" value="AXF74889.1"/>
    <property type="molecule type" value="Genomic_DNA"/>
</dbReference>
<dbReference type="PANTHER" id="PTHR32305:SF15">
    <property type="entry name" value="PROTEIN RHSA-RELATED"/>
    <property type="match status" value="1"/>
</dbReference>
<keyword evidence="3" id="KW-1133">Transmembrane helix</keyword>
<feature type="domain" description="Teneurin-like YD-shell" evidence="5">
    <location>
        <begin position="1180"/>
        <end position="1446"/>
    </location>
</feature>
<sequence>MSIGRAVAAMGAMVGASLAGNKAALIQARIQRDASFKNVKQTRSGWQPGPGAARVDDQVKHKSFLAALAGAVVGAALTIATGIVVVAAFSLAFPASLLVGGLALVAAFKAAPLIDKLSEGVTNFVDGLFTSPDGAIITGSPNVVINKKKAARAGVTLPTEPVEVSESAPTDFQGMAAAPGEGNYADAASHLPGALAEGVSNAPGWINDAANWADNVTQKNKDTILGRNDASVMERLEAASSWLIGGPVTAELITMAGGHGGIKRDVDFPEAPGDTSTCKEGKPPRIAQGSGSVFINGQPAARKDDKLECSAIIKTGSENVFIGGGQLTCLDIDAEFPPWMRKVLGVINIASYLLPPSSLGQKLAGRLAGGVSKLLGRLPRLRGALLGAQRALAAVRNGASKVATHVANFARAGGAGGRKAKKFARIKIFKLDPVDVATGAYLEERTDIRLGQTLPLEFIRYYDSTESHAGLLGKGWSDNWSEYALVSELGSFIDIFDYTGQVYSFNFMPDEDIACNASYSHLTLRRRGNVLELFDAQTLISRYFYDAFNHRQMADGEEKRHFYLGAMTDVNNNKLYFERNDAAQIVGVIHTDGIRLRLHYHPSGYLHKIIRYTGELEVLAEYHQDEHGRLTEADIAREFHLFYQYYADHQLVRWADNDQTWVNFRYDAQGRCISTQGAQGYYSGTLSYGDDYTDVADGRGQRTRYWRDALYNITAEETQDGRITRYTYDDDRNITSRTTPQGRQTFYEYVPHTQLLRCYTDESGSQWQYEYNYQGRLSKVTDPQGHEWRQAYDALGKPVHMISPNGDKTQFHYHADGLLAAIVHPDSSSQRYRWDAHKRLSQITDEAGRHYQFGYNKRDQPQTLVQPGQSQTHFHWQHQRLEAVIHPDQTKKSYRYDRHGNLLSYVDQAGYEWQLEYGPFDMPVARTDAPGNRWRYVYDTVTAQLAQVINPQGESWRYTYNAQGQVEREEDYGGAVWHYAYDEDGHCISRTDGQGQAITFDYNARGQCIAAHSEEGTTYYHYSDTGQLLSTQKDGDIIAYEYDEALRLAREIHPAHEITYRYPSRHSIEREICYTSEDGGRHTLKTTFRRNAVGELVQLALPENAALDLAYDACGNEVRRSADSGFMLCQYYDGMNRAVRRRAGRQPRLLLDANDEKEIPYPILASQDRVYHYDVRGSIVAVNDDEGLVRYQLNGNGQVTAVEYPLESEQYGYDECGYVTEQRLPYPFRHSDNTHYVEGHRLSQRGDEWFEYDRCGRMCKRVLRQEGYRPLIYTYQWNSLNQLTGFKKPDGEVWQYKYDARGRRTEKSCERKKCRTVYLWDNDTIAVIREYRDERLWRTRHQVFNGFELLAQQDCYTDEGVWQTHYASTDLNGLPLALYTPEGHQVWRKRHTTLWGLRPERMRHLAEDRLDPGLLFVGQMEDKESGLVYNRFRYYHPESGTYLSPDPIGLKGGLNGYTYAPNPINWVDPLVTCPQY</sequence>
<evidence type="ECO:0000256" key="1">
    <source>
        <dbReference type="ARBA" id="ARBA00022737"/>
    </source>
</evidence>
<feature type="transmembrane region" description="Helical" evidence="3">
    <location>
        <begin position="64"/>
        <end position="93"/>
    </location>
</feature>
<feature type="domain" description="Teneurin-like YD-shell" evidence="5">
    <location>
        <begin position="934"/>
        <end position="1049"/>
    </location>
</feature>
<dbReference type="InterPro" id="IPR008727">
    <property type="entry name" value="PAAR_motif"/>
</dbReference>
<dbReference type="Pfam" id="PF05488">
    <property type="entry name" value="PAAR_motif"/>
    <property type="match status" value="1"/>
</dbReference>
<proteinExistence type="predicted"/>
<dbReference type="Pfam" id="PF20148">
    <property type="entry name" value="DUF6531"/>
    <property type="match status" value="1"/>
</dbReference>
<dbReference type="NCBIfam" id="TIGR03696">
    <property type="entry name" value="Rhs_assc_core"/>
    <property type="match status" value="1"/>
</dbReference>
<reference evidence="6 7" key="1">
    <citation type="submission" date="2016-01" db="EMBL/GenBank/DDBJ databases">
        <authorList>
            <person name="Oliw E.H."/>
        </authorList>
    </citation>
    <scope>NUCLEOTIDE SEQUENCE [LARGE SCALE GENOMIC DNA]</scope>
    <source>
        <strain evidence="6 7">MDcuke</strain>
    </source>
</reference>
<evidence type="ECO:0000259" key="5">
    <source>
        <dbReference type="Pfam" id="PF25023"/>
    </source>
</evidence>
<dbReference type="Proteomes" id="UP000264980">
    <property type="component" value="Chromosome"/>
</dbReference>
<accession>A0A345CN72</accession>
<dbReference type="RefSeq" id="WP_233479036.1">
    <property type="nucleotide sequence ID" value="NZ_CP013970.1"/>
</dbReference>
<dbReference type="InterPro" id="IPR022385">
    <property type="entry name" value="Rhs_assc_core"/>
</dbReference>
<dbReference type="Pfam" id="PF25023">
    <property type="entry name" value="TEN_YD-shell"/>
    <property type="match status" value="3"/>
</dbReference>
<dbReference type="InterPro" id="IPR031325">
    <property type="entry name" value="RHS_repeat"/>
</dbReference>
<feature type="domain" description="Teneurin-like YD-shell" evidence="5">
    <location>
        <begin position="722"/>
        <end position="816"/>
    </location>
</feature>
<dbReference type="CDD" id="cd14742">
    <property type="entry name" value="PAAR_RHS"/>
    <property type="match status" value="1"/>
</dbReference>
<evidence type="ECO:0000313" key="7">
    <source>
        <dbReference type="Proteomes" id="UP000264980"/>
    </source>
</evidence>
<evidence type="ECO:0000256" key="2">
    <source>
        <dbReference type="SAM" id="MobiDB-lite"/>
    </source>
</evidence>
<keyword evidence="3" id="KW-0472">Membrane</keyword>
<dbReference type="NCBIfam" id="TIGR01643">
    <property type="entry name" value="YD_repeat_2x"/>
    <property type="match status" value="8"/>
</dbReference>
<dbReference type="Gene3D" id="2.60.200.60">
    <property type="match status" value="1"/>
</dbReference>
<dbReference type="Pfam" id="PF05593">
    <property type="entry name" value="RHS_repeat"/>
    <property type="match status" value="1"/>
</dbReference>
<organism evidence="6 7">
    <name type="scientific">Erwinia tracheiphila</name>
    <dbReference type="NCBI Taxonomy" id="65700"/>
    <lineage>
        <taxon>Bacteria</taxon>
        <taxon>Pseudomonadati</taxon>
        <taxon>Pseudomonadota</taxon>
        <taxon>Gammaproteobacteria</taxon>
        <taxon>Enterobacterales</taxon>
        <taxon>Erwiniaceae</taxon>
        <taxon>Erwinia</taxon>
    </lineage>
</organism>
<dbReference type="InterPro" id="IPR006530">
    <property type="entry name" value="YD"/>
</dbReference>
<dbReference type="InterPro" id="IPR056823">
    <property type="entry name" value="TEN-like_YD-shell"/>
</dbReference>
<dbReference type="PANTHER" id="PTHR32305">
    <property type="match status" value="1"/>
</dbReference>
<keyword evidence="1" id="KW-0677">Repeat</keyword>
<protein>
    <submittedName>
        <fullName evidence="6">Type IV secretion protein Rhs</fullName>
    </submittedName>
</protein>
<evidence type="ECO:0000259" key="4">
    <source>
        <dbReference type="Pfam" id="PF20148"/>
    </source>
</evidence>
<dbReference type="InterPro" id="IPR050708">
    <property type="entry name" value="T6SS_VgrG/RHS"/>
</dbReference>
<evidence type="ECO:0000313" key="6">
    <source>
        <dbReference type="EMBL" id="AXF74889.1"/>
    </source>
</evidence>
<dbReference type="InterPro" id="IPR045351">
    <property type="entry name" value="DUF6531"/>
</dbReference>
<feature type="domain" description="DUF6531" evidence="4">
    <location>
        <begin position="432"/>
        <end position="502"/>
    </location>
</feature>
<name>A0A345CN72_9GAMM</name>
<keyword evidence="3" id="KW-0812">Transmembrane</keyword>
<feature type="region of interest" description="Disordered" evidence="2">
    <location>
        <begin position="271"/>
        <end position="291"/>
    </location>
</feature>